<dbReference type="AlphaFoldDB" id="A0A1T0CGW7"/>
<dbReference type="Proteomes" id="UP000191094">
    <property type="component" value="Unassembled WGS sequence"/>
</dbReference>
<sequence length="121" mass="13483">MGIICFPFERVIEIEKGMKGQADIGKLQGELARIDNAILYDGLNDVFEIASKYTNSIAMAHALSDVNKRTGLAVALECLSLNDYEITIDHILMADAMRDLVLGELNESEFADILYHKYINS</sequence>
<dbReference type="STRING" id="90241.B0682_02705"/>
<protein>
    <submittedName>
        <fullName evidence="1">Death-on-curing protein</fullName>
    </submittedName>
</protein>
<organism evidence="1 2">
    <name type="scientific">Lwoffella lincolnii</name>
    <dbReference type="NCBI Taxonomy" id="90241"/>
    <lineage>
        <taxon>Bacteria</taxon>
        <taxon>Pseudomonadati</taxon>
        <taxon>Pseudomonadota</taxon>
        <taxon>Gammaproteobacteria</taxon>
        <taxon>Moraxellales</taxon>
        <taxon>Moraxellaceae</taxon>
        <taxon>Lwoffella</taxon>
    </lineage>
</organism>
<dbReference type="GO" id="GO:0016301">
    <property type="term" value="F:kinase activity"/>
    <property type="evidence" value="ECO:0007669"/>
    <property type="project" value="InterPro"/>
</dbReference>
<dbReference type="InterPro" id="IPR006440">
    <property type="entry name" value="Doc"/>
</dbReference>
<dbReference type="RefSeq" id="WP_078306564.1">
    <property type="nucleotide sequence ID" value="NZ_CP147511.1"/>
</dbReference>
<evidence type="ECO:0000313" key="1">
    <source>
        <dbReference type="EMBL" id="OOS21607.1"/>
    </source>
</evidence>
<gene>
    <name evidence="1" type="ORF">B0682_02705</name>
</gene>
<dbReference type="NCBIfam" id="TIGR01550">
    <property type="entry name" value="DOC_P1"/>
    <property type="match status" value="1"/>
</dbReference>
<dbReference type="InterPro" id="IPR053737">
    <property type="entry name" value="Type_II_TA_Toxin"/>
</dbReference>
<dbReference type="Gene3D" id="1.20.120.1870">
    <property type="entry name" value="Fic/DOC protein, Fido domain"/>
    <property type="match status" value="1"/>
</dbReference>
<evidence type="ECO:0000313" key="2">
    <source>
        <dbReference type="Proteomes" id="UP000191094"/>
    </source>
</evidence>
<keyword evidence="2" id="KW-1185">Reference proteome</keyword>
<accession>A0A1T0CGW7</accession>
<dbReference type="OrthoDB" id="9802752at2"/>
<reference evidence="1 2" key="1">
    <citation type="submission" date="2017-02" db="EMBL/GenBank/DDBJ databases">
        <title>Draft genome sequence of Moraxella lincolnii CCUG 9405T type strain.</title>
        <authorList>
            <person name="Salva-Serra F."/>
            <person name="Engstrom-Jakobsson H."/>
            <person name="Thorell K."/>
            <person name="Jaen-Luchoro D."/>
            <person name="Gonzales-Siles L."/>
            <person name="Karlsson R."/>
            <person name="Yazdan S."/>
            <person name="Boulund F."/>
            <person name="Johnning A."/>
            <person name="Engstrand L."/>
            <person name="Kristiansson E."/>
            <person name="Moore E."/>
        </authorList>
    </citation>
    <scope>NUCLEOTIDE SEQUENCE [LARGE SCALE GENOMIC DNA]</scope>
    <source>
        <strain evidence="1 2">CCUG 9405</strain>
    </source>
</reference>
<name>A0A1T0CGW7_9GAMM</name>
<dbReference type="EMBL" id="MUYT01000004">
    <property type="protein sequence ID" value="OOS21607.1"/>
    <property type="molecule type" value="Genomic_DNA"/>
</dbReference>
<dbReference type="PANTHER" id="PTHR39426">
    <property type="entry name" value="HOMOLOGY TO DEATH-ON-CURING PROTEIN OF PHAGE P1"/>
    <property type="match status" value="1"/>
</dbReference>
<proteinExistence type="predicted"/>
<comment type="caution">
    <text evidence="1">The sequence shown here is derived from an EMBL/GenBank/DDBJ whole genome shotgun (WGS) entry which is preliminary data.</text>
</comment>
<dbReference type="PANTHER" id="PTHR39426:SF1">
    <property type="entry name" value="HOMOLOGY TO DEATH-ON-CURING PROTEIN OF PHAGE P1"/>
    <property type="match status" value="1"/>
</dbReference>